<name>A0A0G3G8E7_9GAMM</name>
<dbReference type="KEGG" id="tvr:TVD_10765"/>
<keyword evidence="2" id="KW-1185">Reference proteome</keyword>
<accession>A0A0G3G8E7</accession>
<sequence length="529" mass="59600">MHLRWLGCDFDRFAEEGEDITSLWVPTDKVKSGGWKPQVSSRTLDLLSYMRDFRGRIVAKGFESEVFYQNNPASKFGKLLPLFSWNLKTGEPERVTTDDRIFRKLLLAFQVFLSEHEFGNVRLVDLLPSNGRVGELRGRRASEIRTVMGRDGEYTPLAMVSDITPHSTRASVVRNYLNYLPPEVIGKFITGQTSQTVYYYATLHDDDYEAFKDAHRAAHQSNMAPIVEMRPEQTAIADTKSSALVRAFGEDKKKALTAMGCVALGEEGLDKGLDAVIEQPLLAFNKTHICAYNNICPPSIVGEGIEMRCAICPYAIRALDHLPAITACMRGIIERLGKLTQQLGNKEGKYAEGDLDAINTERDRLAEDLAGWAISEHELWREYKRRKDGMGMTASERWIGMEPEIIKRKFSREAFPSEQVEYLLARLAEDVSFPLFTSQEVQTQFDYLKMRILVLEGRALELLASRMPLDVDPAAELRSMVKSFMDARGLSHPEVVGVLSAPIEEILGSLESGQNLLRMLEEDDAECAE</sequence>
<evidence type="ECO:0008006" key="3">
    <source>
        <dbReference type="Google" id="ProtNLM"/>
    </source>
</evidence>
<evidence type="ECO:0000313" key="2">
    <source>
        <dbReference type="Proteomes" id="UP000064201"/>
    </source>
</evidence>
<evidence type="ECO:0000313" key="1">
    <source>
        <dbReference type="EMBL" id="AKJ95807.1"/>
    </source>
</evidence>
<dbReference type="EMBL" id="CP011367">
    <property type="protein sequence ID" value="AKJ95807.1"/>
    <property type="molecule type" value="Genomic_DNA"/>
</dbReference>
<protein>
    <recommendedName>
        <fullName evidence="3">Integrase</fullName>
    </recommendedName>
</protein>
<reference evidence="1 2" key="1">
    <citation type="submission" date="2015-04" db="EMBL/GenBank/DDBJ databases">
        <title>Complete Sequence for the Genome of the Thioalkalivibrio versutus D301.</title>
        <authorList>
            <person name="Mu T."/>
            <person name="Zhou J."/>
            <person name="Xu X."/>
        </authorList>
    </citation>
    <scope>NUCLEOTIDE SEQUENCE [LARGE SCALE GENOMIC DNA]</scope>
    <source>
        <strain evidence="1 2">D301</strain>
    </source>
</reference>
<proteinExistence type="predicted"/>
<dbReference type="Proteomes" id="UP000064201">
    <property type="component" value="Chromosome"/>
</dbReference>
<gene>
    <name evidence="1" type="ORF">TVD_10765</name>
</gene>
<dbReference type="PATRIC" id="fig|106634.4.peg.2196"/>
<organism evidence="1 2">
    <name type="scientific">Thioalkalivibrio versutus</name>
    <dbReference type="NCBI Taxonomy" id="106634"/>
    <lineage>
        <taxon>Bacteria</taxon>
        <taxon>Pseudomonadati</taxon>
        <taxon>Pseudomonadota</taxon>
        <taxon>Gammaproteobacteria</taxon>
        <taxon>Chromatiales</taxon>
        <taxon>Ectothiorhodospiraceae</taxon>
        <taxon>Thioalkalivibrio</taxon>
    </lineage>
</organism>
<dbReference type="AlphaFoldDB" id="A0A0G3G8E7"/>